<accession>A0A249L4I6</accession>
<dbReference type="InterPro" id="IPR034746">
    <property type="entry name" value="POTRA"/>
</dbReference>
<organism evidence="9 10">
    <name type="scientific">Candidatus Nanopelagicus abundans</name>
    <dbReference type="NCBI Taxonomy" id="1884916"/>
    <lineage>
        <taxon>Bacteria</taxon>
        <taxon>Bacillati</taxon>
        <taxon>Actinomycetota</taxon>
        <taxon>Actinomycetes</taxon>
        <taxon>Candidatus Nanopelagicales</taxon>
        <taxon>Candidatus Nanopelagicaceae</taxon>
        <taxon>Candidatus Nanopelagicus</taxon>
    </lineage>
</organism>
<dbReference type="RefSeq" id="WP_095688234.1">
    <property type="nucleotide sequence ID" value="NZ_CP016779.1"/>
</dbReference>
<dbReference type="Gene3D" id="3.10.20.310">
    <property type="entry name" value="membrane protein fhac"/>
    <property type="match status" value="1"/>
</dbReference>
<keyword evidence="3 9" id="KW-0132">Cell division</keyword>
<keyword evidence="5" id="KW-1133">Transmembrane helix</keyword>
<evidence type="ECO:0000256" key="5">
    <source>
        <dbReference type="ARBA" id="ARBA00022989"/>
    </source>
</evidence>
<name>A0A249L4I6_9ACTN</name>
<evidence type="ECO:0000259" key="8">
    <source>
        <dbReference type="PROSITE" id="PS51779"/>
    </source>
</evidence>
<reference evidence="9 10" key="1">
    <citation type="submission" date="2016-07" db="EMBL/GenBank/DDBJ databases">
        <title>High microdiversification within the ubiquitous acI lineage of Actinobacteria.</title>
        <authorList>
            <person name="Neuenschwander S.M."/>
            <person name="Salcher M."/>
            <person name="Ghai R."/>
            <person name="Pernthaler J."/>
        </authorList>
    </citation>
    <scope>NUCLEOTIDE SEQUENCE [LARGE SCALE GENOMIC DNA]</scope>
    <source>
        <strain evidence="9">MMS-IIB-91</strain>
    </source>
</reference>
<comment type="subcellular location">
    <subcellularLocation>
        <location evidence="1">Membrane</location>
    </subcellularLocation>
</comment>
<dbReference type="PROSITE" id="PS51779">
    <property type="entry name" value="POTRA"/>
    <property type="match status" value="1"/>
</dbReference>
<dbReference type="EMBL" id="CP016779">
    <property type="protein sequence ID" value="ASY23973.1"/>
    <property type="molecule type" value="Genomic_DNA"/>
</dbReference>
<evidence type="ECO:0000256" key="6">
    <source>
        <dbReference type="ARBA" id="ARBA00023136"/>
    </source>
</evidence>
<dbReference type="GO" id="GO:0016020">
    <property type="term" value="C:membrane"/>
    <property type="evidence" value="ECO:0007669"/>
    <property type="project" value="UniProtKB-SubCell"/>
</dbReference>
<evidence type="ECO:0000256" key="2">
    <source>
        <dbReference type="ARBA" id="ARBA00022475"/>
    </source>
</evidence>
<evidence type="ECO:0000256" key="3">
    <source>
        <dbReference type="ARBA" id="ARBA00022618"/>
    </source>
</evidence>
<dbReference type="Proteomes" id="UP000217210">
    <property type="component" value="Chromosome"/>
</dbReference>
<evidence type="ECO:0000313" key="9">
    <source>
        <dbReference type="EMBL" id="ASY23973.1"/>
    </source>
</evidence>
<evidence type="ECO:0000256" key="4">
    <source>
        <dbReference type="ARBA" id="ARBA00022692"/>
    </source>
</evidence>
<keyword evidence="2" id="KW-1003">Cell membrane</keyword>
<dbReference type="GO" id="GO:0051301">
    <property type="term" value="P:cell division"/>
    <property type="evidence" value="ECO:0007669"/>
    <property type="project" value="UniProtKB-KW"/>
</dbReference>
<evidence type="ECO:0000313" key="10">
    <source>
        <dbReference type="Proteomes" id="UP000217210"/>
    </source>
</evidence>
<sequence length="243" mass="26462">MSLRISKRLKRLLTSILVVSAISASAYLLGWSSLLSVAQVSVNGSGAANLVLNELSRNGIEPKPGDQLARVDVRSIKRTLNQLDWISSSDVSRNWFNKKVSIVVQERVAIAKTISVQNASVNFDSKGFIFTPTSPNQLMAQGKLPSVTSQSRSNEDLTAIATLLEQIPSDLRYLLLDLESISITKSSFILMDTRLNASTLRINWGGATDIGQKSKVLTALLKLPENKAIKQVDLSQPDSPIVS</sequence>
<evidence type="ECO:0000256" key="7">
    <source>
        <dbReference type="ARBA" id="ARBA00023306"/>
    </source>
</evidence>
<dbReference type="KEGG" id="nab:B1sIIB91_03500"/>
<gene>
    <name evidence="9" type="ORF">B1sIIB91_03500</name>
</gene>
<keyword evidence="10" id="KW-1185">Reference proteome</keyword>
<proteinExistence type="predicted"/>
<dbReference type="OrthoDB" id="4793367at2"/>
<keyword evidence="6" id="KW-0472">Membrane</keyword>
<keyword evidence="4" id="KW-0812">Transmembrane</keyword>
<evidence type="ECO:0000256" key="1">
    <source>
        <dbReference type="ARBA" id="ARBA00004370"/>
    </source>
</evidence>
<dbReference type="AlphaFoldDB" id="A0A249L4I6"/>
<dbReference type="Pfam" id="PF08478">
    <property type="entry name" value="POTRA_1"/>
    <property type="match status" value="1"/>
</dbReference>
<feature type="domain" description="POTRA" evidence="8">
    <location>
        <begin position="35"/>
        <end position="107"/>
    </location>
</feature>
<dbReference type="InterPro" id="IPR013685">
    <property type="entry name" value="POTRA_FtsQ_type"/>
</dbReference>
<protein>
    <submittedName>
        <fullName evidence="9">Cell division protein FtsQ</fullName>
    </submittedName>
</protein>
<keyword evidence="7" id="KW-0131">Cell cycle</keyword>